<protein>
    <recommendedName>
        <fullName evidence="1">F-box domain-containing protein</fullName>
    </recommendedName>
</protein>
<dbReference type="RefSeq" id="XP_037153435.1">
    <property type="nucleotide sequence ID" value="XM_037301801.1"/>
</dbReference>
<dbReference type="Proteomes" id="UP000593566">
    <property type="component" value="Unassembled WGS sequence"/>
</dbReference>
<name>A0A8H6FDI7_9LECA</name>
<sequence length="122" mass="13692">MQLPQNTVTKNVHHPLLSTTAKPPLLTLPLELQLLILPHLPYPDALALKHTHTHFYNLVDTNVRLKVAWLLERKTRNLEWPQEKCVMRTDAAFCSTGGGQGWEGCWEGKGGCEVVEEEGGKV</sequence>
<gene>
    <name evidence="2" type="ORF">HO133_010952</name>
</gene>
<dbReference type="PROSITE" id="PS50181">
    <property type="entry name" value="FBOX"/>
    <property type="match status" value="1"/>
</dbReference>
<reference evidence="2 3" key="1">
    <citation type="journal article" date="2020" name="Genomics">
        <title>Complete, high-quality genomes from long-read metagenomic sequencing of two wolf lichen thalli reveals enigmatic genome architecture.</title>
        <authorList>
            <person name="McKenzie S.K."/>
            <person name="Walston R.F."/>
            <person name="Allen J.L."/>
        </authorList>
    </citation>
    <scope>NUCLEOTIDE SEQUENCE [LARGE SCALE GENOMIC DNA]</scope>
    <source>
        <strain evidence="2">WasteWater1</strain>
    </source>
</reference>
<dbReference type="GeneID" id="59339342"/>
<dbReference type="SUPFAM" id="SSF81383">
    <property type="entry name" value="F-box domain"/>
    <property type="match status" value="1"/>
</dbReference>
<comment type="caution">
    <text evidence="2">The sequence shown here is derived from an EMBL/GenBank/DDBJ whole genome shotgun (WGS) entry which is preliminary data.</text>
</comment>
<evidence type="ECO:0000313" key="3">
    <source>
        <dbReference type="Proteomes" id="UP000593566"/>
    </source>
</evidence>
<keyword evidence="3" id="KW-1185">Reference proteome</keyword>
<feature type="domain" description="F-box" evidence="1">
    <location>
        <begin position="22"/>
        <end position="68"/>
    </location>
</feature>
<evidence type="ECO:0000313" key="2">
    <source>
        <dbReference type="EMBL" id="KAF6224375.1"/>
    </source>
</evidence>
<dbReference type="InterPro" id="IPR036047">
    <property type="entry name" value="F-box-like_dom_sf"/>
</dbReference>
<proteinExistence type="predicted"/>
<dbReference type="AlphaFoldDB" id="A0A8H6FDI7"/>
<dbReference type="EMBL" id="JACCJB010000009">
    <property type="protein sequence ID" value="KAF6224375.1"/>
    <property type="molecule type" value="Genomic_DNA"/>
</dbReference>
<dbReference type="InterPro" id="IPR001810">
    <property type="entry name" value="F-box_dom"/>
</dbReference>
<evidence type="ECO:0000259" key="1">
    <source>
        <dbReference type="PROSITE" id="PS50181"/>
    </source>
</evidence>
<accession>A0A8H6FDI7</accession>
<organism evidence="2 3">
    <name type="scientific">Letharia lupina</name>
    <dbReference type="NCBI Taxonomy" id="560253"/>
    <lineage>
        <taxon>Eukaryota</taxon>
        <taxon>Fungi</taxon>
        <taxon>Dikarya</taxon>
        <taxon>Ascomycota</taxon>
        <taxon>Pezizomycotina</taxon>
        <taxon>Lecanoromycetes</taxon>
        <taxon>OSLEUM clade</taxon>
        <taxon>Lecanoromycetidae</taxon>
        <taxon>Lecanorales</taxon>
        <taxon>Lecanorineae</taxon>
        <taxon>Parmeliaceae</taxon>
        <taxon>Letharia</taxon>
    </lineage>
</organism>